<dbReference type="EMBL" id="CP119067">
    <property type="protein sequence ID" value="WEL38899.1"/>
    <property type="molecule type" value="Genomic_DNA"/>
</dbReference>
<evidence type="ECO:0000259" key="7">
    <source>
        <dbReference type="Pfam" id="PF25005"/>
    </source>
</evidence>
<dbReference type="InterPro" id="IPR021151">
    <property type="entry name" value="GINS_A"/>
</dbReference>
<proteinExistence type="inferred from homology"/>
<feature type="domain" description="GINS subunit" evidence="6">
    <location>
        <begin position="81"/>
        <end position="181"/>
    </location>
</feature>
<dbReference type="Proteomes" id="UP001217963">
    <property type="component" value="Chromosome VI"/>
</dbReference>
<dbReference type="CDD" id="cd11712">
    <property type="entry name" value="GINS_A_psf2"/>
    <property type="match status" value="1"/>
</dbReference>
<reference evidence="8 9" key="1">
    <citation type="submission" date="2023-02" db="EMBL/GenBank/DDBJ databases">
        <title>Encephalitozoon hellem ATCC 50451 complete genome.</title>
        <authorList>
            <person name="Mascarenhas dos Santos A.C."/>
            <person name="Julian A.T."/>
            <person name="Pombert J.-F."/>
        </authorList>
    </citation>
    <scope>NUCLEOTIDE SEQUENCE [LARGE SCALE GENOMIC DNA]</scope>
    <source>
        <strain evidence="8 9">ATCC 50451</strain>
    </source>
</reference>
<dbReference type="Pfam" id="PF05916">
    <property type="entry name" value="Sld5"/>
    <property type="match status" value="1"/>
</dbReference>
<comment type="similarity">
    <text evidence="2">Belongs to the GINS2/PSF2 family.</text>
</comment>
<dbReference type="InterPro" id="IPR056784">
    <property type="entry name" value="PSF2_N"/>
</dbReference>
<dbReference type="Gene3D" id="1.20.58.1020">
    <property type="match status" value="1"/>
</dbReference>
<keyword evidence="3" id="KW-0235">DNA replication</keyword>
<dbReference type="SUPFAM" id="SSF158573">
    <property type="entry name" value="GINS helical bundle-like"/>
    <property type="match status" value="1"/>
</dbReference>
<evidence type="ECO:0000256" key="3">
    <source>
        <dbReference type="ARBA" id="ARBA00022705"/>
    </source>
</evidence>
<comment type="subcellular location">
    <subcellularLocation>
        <location evidence="1">Nucleus</location>
    </subcellularLocation>
</comment>
<evidence type="ECO:0000313" key="8">
    <source>
        <dbReference type="EMBL" id="WEL38899.1"/>
    </source>
</evidence>
<accession>A0ABY8CJ46</accession>
<dbReference type="SUPFAM" id="SSF160059">
    <property type="entry name" value="PriA/YqbF domain"/>
    <property type="match status" value="1"/>
</dbReference>
<dbReference type="Pfam" id="PF25005">
    <property type="entry name" value="PSF2_N"/>
    <property type="match status" value="1"/>
</dbReference>
<protein>
    <submittedName>
        <fullName evidence="8">GINS complex protein</fullName>
    </submittedName>
</protein>
<dbReference type="InterPro" id="IPR007257">
    <property type="entry name" value="GINS_Psf2"/>
</dbReference>
<keyword evidence="5" id="KW-0732">Signal</keyword>
<dbReference type="InterPro" id="IPR036224">
    <property type="entry name" value="GINS_bundle-like_dom_sf"/>
</dbReference>
<organism evidence="8 9">
    <name type="scientific">Encephalitozoon hellem</name>
    <name type="common">Microsporidian parasite</name>
    <dbReference type="NCBI Taxonomy" id="27973"/>
    <lineage>
        <taxon>Eukaryota</taxon>
        <taxon>Fungi</taxon>
        <taxon>Fungi incertae sedis</taxon>
        <taxon>Microsporidia</taxon>
        <taxon>Unikaryonidae</taxon>
        <taxon>Encephalitozoon</taxon>
    </lineage>
</organism>
<keyword evidence="9" id="KW-1185">Reference proteome</keyword>
<dbReference type="PANTHER" id="PTHR12772">
    <property type="entry name" value="DNA REPLICATION COMPLEX GINS PROTEIN PSF2"/>
    <property type="match status" value="1"/>
</dbReference>
<gene>
    <name evidence="8" type="ORF">PFJ87_06g01680</name>
</gene>
<dbReference type="PANTHER" id="PTHR12772:SF0">
    <property type="entry name" value="DNA REPLICATION COMPLEX GINS PROTEIN PSF2"/>
    <property type="match status" value="1"/>
</dbReference>
<feature type="domain" description="DNA replication complex GINS protein PSF2 N-terminal" evidence="7">
    <location>
        <begin position="17"/>
        <end position="75"/>
    </location>
</feature>
<evidence type="ECO:0000259" key="6">
    <source>
        <dbReference type="Pfam" id="PF05916"/>
    </source>
</evidence>
<feature type="chain" id="PRO_5045111754" evidence="5">
    <location>
        <begin position="19"/>
        <end position="188"/>
    </location>
</feature>
<evidence type="ECO:0000256" key="5">
    <source>
        <dbReference type="SAM" id="SignalP"/>
    </source>
</evidence>
<feature type="signal peptide" evidence="5">
    <location>
        <begin position="1"/>
        <end position="18"/>
    </location>
</feature>
<name>A0ABY8CJ46_ENCHE</name>
<evidence type="ECO:0000313" key="9">
    <source>
        <dbReference type="Proteomes" id="UP001217963"/>
    </source>
</evidence>
<evidence type="ECO:0000256" key="4">
    <source>
        <dbReference type="ARBA" id="ARBA00023242"/>
    </source>
</evidence>
<sequence length="188" mass="21654">MTWLIIFYTSGILMVMSPEEILHIAYEELVEIEPTTSIPELCLMDRVYPPMVPLDIVKIPLYAALLLKKSNMCKIRLPLYLQLENLKAAVDTEVEKVDEYSHIHPYFFPLAKELLECCYNTENIEESKVMVEKIREIRLAKTLKGIKCLDGRALNMNNITLFEFNEVKELIIGSTEVGRKIESLSKGQ</sequence>
<evidence type="ECO:0000256" key="1">
    <source>
        <dbReference type="ARBA" id="ARBA00004123"/>
    </source>
</evidence>
<evidence type="ECO:0000256" key="2">
    <source>
        <dbReference type="ARBA" id="ARBA00010565"/>
    </source>
</evidence>
<dbReference type="Gene3D" id="3.40.5.50">
    <property type="match status" value="1"/>
</dbReference>
<dbReference type="CDD" id="cd21694">
    <property type="entry name" value="GINS_B_Psf2"/>
    <property type="match status" value="1"/>
</dbReference>
<keyword evidence="4" id="KW-0539">Nucleus</keyword>